<evidence type="ECO:0000313" key="3">
    <source>
        <dbReference type="Proteomes" id="UP000094291"/>
    </source>
</evidence>
<evidence type="ECO:0000259" key="1">
    <source>
        <dbReference type="PROSITE" id="PS50146"/>
    </source>
</evidence>
<keyword evidence="2" id="KW-0808">Transferase</keyword>
<proteinExistence type="predicted"/>
<dbReference type="InterPro" id="IPR045540">
    <property type="entry name" value="YegS/DAGK_C"/>
</dbReference>
<dbReference type="GO" id="GO:0019242">
    <property type="term" value="P:methylglyoxal biosynthetic process"/>
    <property type="evidence" value="ECO:0007669"/>
    <property type="project" value="InterPro"/>
</dbReference>
<dbReference type="STRING" id="197479.BFW38_16400"/>
<sequence>MKHWLMANPKAGRNERGTDFWQRHLSAAGITDVQVCTIDDDRWPAQLQSGDRLLVAGGDGSVNFAAHLCMRSGAVLGVLPSGTANDFARNLNLPQSPAQLCRLMAEAPLQQVDVAVLSDDQLFLNVAHVGLGTLPSRQAEGESKRWLGRYSYIAQLIRRFRSRRGLKAHLQLDDRALRGRWLTIAVASGAFFGGGSEIPQTCVNDGQLTVMAVRARPLWSLIKAFVVLRLKRTRTHRGHVVEYHKSQSCQIQCSRPHTFTADGEVMGKTPLSITLKPKALTVIARQVVTTD</sequence>
<reference evidence="2 3" key="1">
    <citation type="submission" date="2016-08" db="EMBL/GenBank/DDBJ databases">
        <authorList>
            <person name="Seilhamer J.J."/>
        </authorList>
    </citation>
    <scope>NUCLEOTIDE SEQUENCE [LARGE SCALE GENOMIC DNA]</scope>
    <source>
        <strain evidence="2 3">PH27A</strain>
    </source>
</reference>
<dbReference type="PANTHER" id="PTHR30492:SF0">
    <property type="entry name" value="METHYLGLYOXAL SYNTHASE"/>
    <property type="match status" value="1"/>
</dbReference>
<keyword evidence="2" id="KW-0418">Kinase</keyword>
<dbReference type="GO" id="GO:0005829">
    <property type="term" value="C:cytosol"/>
    <property type="evidence" value="ECO:0007669"/>
    <property type="project" value="TreeGrafter"/>
</dbReference>
<dbReference type="AlphaFoldDB" id="A0A1E2VEX0"/>
<dbReference type="PANTHER" id="PTHR30492">
    <property type="entry name" value="METHYLGLYOXAL SYNTHASE"/>
    <property type="match status" value="1"/>
</dbReference>
<accession>A0A1E2VEX0</accession>
<dbReference type="Gene3D" id="2.60.200.40">
    <property type="match status" value="1"/>
</dbReference>
<dbReference type="SMART" id="SM00046">
    <property type="entry name" value="DAGKc"/>
    <property type="match status" value="1"/>
</dbReference>
<dbReference type="OrthoDB" id="142078at2"/>
<dbReference type="EMBL" id="MDTQ01000001">
    <property type="protein sequence ID" value="ODC05538.1"/>
    <property type="molecule type" value="Genomic_DNA"/>
</dbReference>
<dbReference type="RefSeq" id="WP_069000558.1">
    <property type="nucleotide sequence ID" value="NZ_MDTQ01000001.1"/>
</dbReference>
<feature type="domain" description="DAGKc" evidence="1">
    <location>
        <begin position="1"/>
        <end position="121"/>
    </location>
</feature>
<dbReference type="Pfam" id="PF00781">
    <property type="entry name" value="DAGK_cat"/>
    <property type="match status" value="1"/>
</dbReference>
<dbReference type="Proteomes" id="UP000094291">
    <property type="component" value="Unassembled WGS sequence"/>
</dbReference>
<comment type="caution">
    <text evidence="2">The sequence shown here is derived from an EMBL/GenBank/DDBJ whole genome shotgun (WGS) entry which is preliminary data.</text>
</comment>
<organism evidence="2 3">
    <name type="scientific">Terasakiispira papahanaumokuakeensis</name>
    <dbReference type="NCBI Taxonomy" id="197479"/>
    <lineage>
        <taxon>Bacteria</taxon>
        <taxon>Pseudomonadati</taxon>
        <taxon>Pseudomonadota</taxon>
        <taxon>Gammaproteobacteria</taxon>
        <taxon>Oceanospirillales</taxon>
        <taxon>Terasakiispira</taxon>
    </lineage>
</organism>
<keyword evidence="3" id="KW-1185">Reference proteome</keyword>
<dbReference type="PROSITE" id="PS50146">
    <property type="entry name" value="DAGK"/>
    <property type="match status" value="1"/>
</dbReference>
<gene>
    <name evidence="2" type="ORF">BFW38_16400</name>
</gene>
<evidence type="ECO:0000313" key="2">
    <source>
        <dbReference type="EMBL" id="ODC05538.1"/>
    </source>
</evidence>
<dbReference type="InterPro" id="IPR001206">
    <property type="entry name" value="Diacylglycerol_kinase_cat_dom"/>
</dbReference>
<dbReference type="Gene3D" id="3.40.50.10330">
    <property type="entry name" value="Probable inorganic polyphosphate/atp-NAD kinase, domain 1"/>
    <property type="match status" value="1"/>
</dbReference>
<dbReference type="Pfam" id="PF19279">
    <property type="entry name" value="YegS_C"/>
    <property type="match status" value="1"/>
</dbReference>
<dbReference type="GO" id="GO:0016301">
    <property type="term" value="F:kinase activity"/>
    <property type="evidence" value="ECO:0007669"/>
    <property type="project" value="UniProtKB-KW"/>
</dbReference>
<protein>
    <submittedName>
        <fullName evidence="2">Diacylglycerol kinase</fullName>
    </submittedName>
</protein>
<dbReference type="InterPro" id="IPR016064">
    <property type="entry name" value="NAD/diacylglycerol_kinase_sf"/>
</dbReference>
<name>A0A1E2VEX0_9GAMM</name>
<dbReference type="InterPro" id="IPR017438">
    <property type="entry name" value="ATP-NAD_kinase_N"/>
</dbReference>
<dbReference type="InterPro" id="IPR004363">
    <property type="entry name" value="Methylgl_synth"/>
</dbReference>
<dbReference type="GO" id="GO:0008929">
    <property type="term" value="F:methylglyoxal synthase activity"/>
    <property type="evidence" value="ECO:0007669"/>
    <property type="project" value="InterPro"/>
</dbReference>
<dbReference type="SUPFAM" id="SSF111331">
    <property type="entry name" value="NAD kinase/diacylglycerol kinase-like"/>
    <property type="match status" value="1"/>
</dbReference>